<reference evidence="2 3" key="1">
    <citation type="submission" date="2016-11" db="EMBL/GenBank/DDBJ databases">
        <authorList>
            <person name="Jaros S."/>
            <person name="Januszkiewicz K."/>
            <person name="Wedrychowicz H."/>
        </authorList>
    </citation>
    <scope>NUCLEOTIDE SEQUENCE [LARGE SCALE GENOMIC DNA]</scope>
    <source>
        <strain evidence="2 3">DSM 45627</strain>
    </source>
</reference>
<gene>
    <name evidence="2" type="ORF">SAMN05443575_3858</name>
</gene>
<dbReference type="STRING" id="1206085.SAMN05443575_3858"/>
<evidence type="ECO:0000313" key="2">
    <source>
        <dbReference type="EMBL" id="SHH43452.1"/>
    </source>
</evidence>
<evidence type="ECO:0000256" key="1">
    <source>
        <dbReference type="SAM" id="SignalP"/>
    </source>
</evidence>
<feature type="chain" id="PRO_5012500053" evidence="1">
    <location>
        <begin position="27"/>
        <end position="144"/>
    </location>
</feature>
<keyword evidence="1" id="KW-0732">Signal</keyword>
<feature type="signal peptide" evidence="1">
    <location>
        <begin position="1"/>
        <end position="26"/>
    </location>
</feature>
<dbReference type="AlphaFoldDB" id="A0A1M5SYB6"/>
<dbReference type="Proteomes" id="UP000186132">
    <property type="component" value="Unassembled WGS sequence"/>
</dbReference>
<protein>
    <submittedName>
        <fullName evidence="2">Uncharacterized protein</fullName>
    </submittedName>
</protein>
<organism evidence="2 3">
    <name type="scientific">Jatrophihabitans endophyticus</name>
    <dbReference type="NCBI Taxonomy" id="1206085"/>
    <lineage>
        <taxon>Bacteria</taxon>
        <taxon>Bacillati</taxon>
        <taxon>Actinomycetota</taxon>
        <taxon>Actinomycetes</taxon>
        <taxon>Jatrophihabitantales</taxon>
        <taxon>Jatrophihabitantaceae</taxon>
        <taxon>Jatrophihabitans</taxon>
    </lineage>
</organism>
<sequence>MKISRLIGIAAAGFTAMIVAANPALADTYEYQIAVQGDYWAHEDAYSGNFYGEAVYERGGDEIYVKDTEKDNMRVAAFWSIPSIGRTGLCVNTGGEQSLRECNKSFPEGKTIYIRFAGRCDGSHSACNKLSQYTDGAATDSSKT</sequence>
<proteinExistence type="predicted"/>
<name>A0A1M5SYB6_9ACTN</name>
<accession>A0A1M5SYB6</accession>
<dbReference type="EMBL" id="FQVU01000006">
    <property type="protein sequence ID" value="SHH43452.1"/>
    <property type="molecule type" value="Genomic_DNA"/>
</dbReference>
<evidence type="ECO:0000313" key="3">
    <source>
        <dbReference type="Proteomes" id="UP000186132"/>
    </source>
</evidence>
<keyword evidence="3" id="KW-1185">Reference proteome</keyword>